<name>A0A507C3L9_9FUNG</name>
<dbReference type="InterPro" id="IPR015943">
    <property type="entry name" value="WD40/YVTN_repeat-like_dom_sf"/>
</dbReference>
<proteinExistence type="predicted"/>
<dbReference type="SUPFAM" id="SSF82171">
    <property type="entry name" value="DPP6 N-terminal domain-like"/>
    <property type="match status" value="1"/>
</dbReference>
<dbReference type="OrthoDB" id="10251741at2759"/>
<evidence type="ECO:0000313" key="1">
    <source>
        <dbReference type="EMBL" id="TPX36120.1"/>
    </source>
</evidence>
<sequence>MLEKGYQISTFKVPYSRDADIRPSPSMVLQQKNPDFWNWFDFKYVVTATVGFFVLLAPVSTHSLDRKQELLEQLKSYPSMKQALHLQDICWTILMDLVRKLPPSLNFAVGDEYYEDLLVILQRAPLKTIRWHRYRSAFSLVHRQDMIFLYDVLPEDKEIRAPLMLANSLQKDVTAVEWKPKSGSVLAVACRTGVCLWRIKYPPPKAATPFTASQPPLFESTTPTEMEFLSYAQSGQFTSLSWSPDGQMLVGASATSPMMVVWDFMSVGTPIRPPGGGGTKFVAFSPDGQYLLQICILSKMWIWETTKWTCVELVVRSPCQCAVWTPTGNRIIFALQGDSSLYAVSVEKGPPLTTRLIIPERTANFKFGRHGRLTPSKKEVIVGGPIEGLAMDPSGSRLAISFVESELVLLARMEFASGIPDYFPLGFIRGPYWDAADTAIPASPYQPNIKGASISRDLVPGPHALLSFASYQGVVVLSLAWEDGTVQLVDSSAGSLQLSNIPAVLPARLELISFVMLSHIVDENRFDFPVEIIEAILEKATKEDGSKDWKCLYSCALVSKTWNECTLRLLYETIPPRHDSLWCSYLPLDLILANRNAFGQDALKHVKRLEYQGDAHVLTHFGPIRHLTVLQLTLDQDQLKELFERCNILFVKVSLRAADTLAQARNLSHLYYHSPDDDEEDIDEALIARFMANNPNVKIKLDVDVSFRPSGPLLKTIRCLKIHTFECELPVQCALDALRASSSQTLEVFRCKASSFRKSSLSRKHVYEARDWDFMAFPNLKKVTMNFDAGLVNYHHIFFGSLASEDIAAKLEYLDVYLGDPKVLRKASYVVDKLIERHARSLKTLKMTDIPESIYTYNFGHLERLKVPSNTLEIMMLLRGHGRHLTNLDIGEWRNHEDIELLTVDAIVQSCPKLVDISIPYGKTGISETDVELMATELQSLRYLTLHMPYTEPVELLKQSMELIATRRSKEGFRVCLNLSGWRMDDRTRVHIYRLSKRTVFVSSRKTPCPHNAARALQAMNRI</sequence>
<keyword evidence="2" id="KW-1185">Reference proteome</keyword>
<evidence type="ECO:0000313" key="2">
    <source>
        <dbReference type="Proteomes" id="UP000319731"/>
    </source>
</evidence>
<dbReference type="RefSeq" id="XP_031026433.1">
    <property type="nucleotide sequence ID" value="XM_031167521.1"/>
</dbReference>
<dbReference type="InterPro" id="IPR045139">
    <property type="entry name" value="Aladin"/>
</dbReference>
<dbReference type="PANTHER" id="PTHR14494:SF0">
    <property type="entry name" value="ALADIN"/>
    <property type="match status" value="1"/>
</dbReference>
<dbReference type="GO" id="GO:0006913">
    <property type="term" value="P:nucleocytoplasmic transport"/>
    <property type="evidence" value="ECO:0007669"/>
    <property type="project" value="TreeGrafter"/>
</dbReference>
<dbReference type="Gene3D" id="3.80.10.10">
    <property type="entry name" value="Ribonuclease Inhibitor"/>
    <property type="match status" value="1"/>
</dbReference>
<reference evidence="1 2" key="1">
    <citation type="journal article" date="2019" name="Sci. Rep.">
        <title>Comparative genomics of chytrid fungi reveal insights into the obligate biotrophic and pathogenic lifestyle of Synchytrium endobioticum.</title>
        <authorList>
            <person name="van de Vossenberg B.T.L.H."/>
            <person name="Warris S."/>
            <person name="Nguyen H.D.T."/>
            <person name="van Gent-Pelzer M.P.E."/>
            <person name="Joly D.L."/>
            <person name="van de Geest H.C."/>
            <person name="Bonants P.J.M."/>
            <person name="Smith D.S."/>
            <person name="Levesque C.A."/>
            <person name="van der Lee T.A.J."/>
        </authorList>
    </citation>
    <scope>NUCLEOTIDE SEQUENCE [LARGE SCALE GENOMIC DNA]</scope>
    <source>
        <strain evidence="1 2">JEL517</strain>
    </source>
</reference>
<dbReference type="Proteomes" id="UP000319731">
    <property type="component" value="Unassembled WGS sequence"/>
</dbReference>
<dbReference type="AlphaFoldDB" id="A0A507C3L9"/>
<dbReference type="InterPro" id="IPR032675">
    <property type="entry name" value="LRR_dom_sf"/>
</dbReference>
<accession>A0A507C3L9</accession>
<dbReference type="Gene3D" id="2.130.10.10">
    <property type="entry name" value="YVTN repeat-like/Quinoprotein amine dehydrogenase"/>
    <property type="match status" value="1"/>
</dbReference>
<dbReference type="GO" id="GO:0005643">
    <property type="term" value="C:nuclear pore"/>
    <property type="evidence" value="ECO:0007669"/>
    <property type="project" value="TreeGrafter"/>
</dbReference>
<dbReference type="EMBL" id="QEAO01000005">
    <property type="protein sequence ID" value="TPX36120.1"/>
    <property type="molecule type" value="Genomic_DNA"/>
</dbReference>
<dbReference type="GeneID" id="42002818"/>
<protein>
    <submittedName>
        <fullName evidence="1">Uncharacterized protein</fullName>
    </submittedName>
</protein>
<organism evidence="1 2">
    <name type="scientific">Synchytrium microbalum</name>
    <dbReference type="NCBI Taxonomy" id="1806994"/>
    <lineage>
        <taxon>Eukaryota</taxon>
        <taxon>Fungi</taxon>
        <taxon>Fungi incertae sedis</taxon>
        <taxon>Chytridiomycota</taxon>
        <taxon>Chytridiomycota incertae sedis</taxon>
        <taxon>Chytridiomycetes</taxon>
        <taxon>Synchytriales</taxon>
        <taxon>Synchytriaceae</taxon>
        <taxon>Synchytrium</taxon>
    </lineage>
</organism>
<dbReference type="STRING" id="1806994.A0A507C3L9"/>
<dbReference type="PANTHER" id="PTHR14494">
    <property type="entry name" value="ALADIN/ADRACALIN/AAAS"/>
    <property type="match status" value="1"/>
</dbReference>
<comment type="caution">
    <text evidence="1">The sequence shown here is derived from an EMBL/GenBank/DDBJ whole genome shotgun (WGS) entry which is preliminary data.</text>
</comment>
<gene>
    <name evidence="1" type="ORF">SmJEL517_g01593</name>
</gene>